<dbReference type="RefSeq" id="WP_188100877.1">
    <property type="nucleotide sequence ID" value="NZ_JAANIH010000019.1"/>
</dbReference>
<reference evidence="1 2" key="1">
    <citation type="journal article" date="2020" name="Arch. Microbiol.">
        <title>Bradyrhizobium campsiandrae sp. nov., a nitrogen-fixing bacterial strain isolated from a native leguminous tree from the Amazon adapted to flooded conditions.</title>
        <authorList>
            <person name="Cabral Michel D."/>
            <person name="Martins da Costa E."/>
            <person name="Azarias Guimaraes A."/>
            <person name="Soares de Carvalho T."/>
            <person name="Santos de Castro Caputo P."/>
            <person name="Willems A."/>
            <person name="de Souza Moreira F.M."/>
        </authorList>
    </citation>
    <scope>NUCLEOTIDE SEQUENCE [LARGE SCALE GENOMIC DNA]</scope>
    <source>
        <strain evidence="2">INPA 384B</strain>
    </source>
</reference>
<gene>
    <name evidence="1" type="ORF">HA482_21865</name>
</gene>
<protein>
    <submittedName>
        <fullName evidence="1">Uncharacterized protein</fullName>
    </submittedName>
</protein>
<dbReference type="EMBL" id="JAATTO010000031">
    <property type="protein sequence ID" value="MBC9980853.1"/>
    <property type="molecule type" value="Genomic_DNA"/>
</dbReference>
<dbReference type="Proteomes" id="UP000639516">
    <property type="component" value="Unassembled WGS sequence"/>
</dbReference>
<organism evidence="1 2">
    <name type="scientific">Bradyrhizobium campsiandrae</name>
    <dbReference type="NCBI Taxonomy" id="1729892"/>
    <lineage>
        <taxon>Bacteria</taxon>
        <taxon>Pseudomonadati</taxon>
        <taxon>Pseudomonadota</taxon>
        <taxon>Alphaproteobacteria</taxon>
        <taxon>Hyphomicrobiales</taxon>
        <taxon>Nitrobacteraceae</taxon>
        <taxon>Bradyrhizobium</taxon>
    </lineage>
</organism>
<name>A0ABR7UAF0_9BRAD</name>
<evidence type="ECO:0000313" key="1">
    <source>
        <dbReference type="EMBL" id="MBC9980853.1"/>
    </source>
</evidence>
<sequence>MTPVLNVEVDMFSGRPNPRLRLGDGEATRLHALIARQRSVLNDVRTADQLGFRGFIVTNENTGEIYRVRGRVLQMGEKTYLDRNGEIQSYVLSILPQDVRAMLLPLLDAR</sequence>
<proteinExistence type="predicted"/>
<keyword evidence="2" id="KW-1185">Reference proteome</keyword>
<comment type="caution">
    <text evidence="1">The sequence shown here is derived from an EMBL/GenBank/DDBJ whole genome shotgun (WGS) entry which is preliminary data.</text>
</comment>
<accession>A0ABR7UAF0</accession>
<evidence type="ECO:0000313" key="2">
    <source>
        <dbReference type="Proteomes" id="UP000639516"/>
    </source>
</evidence>